<name>A0A2M7WT35_9BACT</name>
<evidence type="ECO:0000313" key="3">
    <source>
        <dbReference type="EMBL" id="PJA33171.1"/>
    </source>
</evidence>
<evidence type="ECO:0000256" key="1">
    <source>
        <dbReference type="SAM" id="Phobius"/>
    </source>
</evidence>
<dbReference type="GO" id="GO:0016020">
    <property type="term" value="C:membrane"/>
    <property type="evidence" value="ECO:0007669"/>
    <property type="project" value="InterPro"/>
</dbReference>
<evidence type="ECO:0000313" key="4">
    <source>
        <dbReference type="Proteomes" id="UP000230758"/>
    </source>
</evidence>
<reference evidence="4" key="1">
    <citation type="submission" date="2017-09" db="EMBL/GenBank/DDBJ databases">
        <title>Depth-based differentiation of microbial function through sediment-hosted aquifers and enrichment of novel symbionts in the deep terrestrial subsurface.</title>
        <authorList>
            <person name="Probst A.J."/>
            <person name="Ladd B."/>
            <person name="Jarett J.K."/>
            <person name="Geller-Mcgrath D.E."/>
            <person name="Sieber C.M.K."/>
            <person name="Emerson J.B."/>
            <person name="Anantharaman K."/>
            <person name="Thomas B.C."/>
            <person name="Malmstrom R."/>
            <person name="Stieglmeier M."/>
            <person name="Klingl A."/>
            <person name="Woyke T."/>
            <person name="Ryan C.M."/>
            <person name="Banfield J.F."/>
        </authorList>
    </citation>
    <scope>NUCLEOTIDE SEQUENCE [LARGE SCALE GENOMIC DNA]</scope>
</reference>
<dbReference type="SUPFAM" id="SSF103481">
    <property type="entry name" value="Multidrug resistance efflux transporter EmrE"/>
    <property type="match status" value="1"/>
</dbReference>
<accession>A0A2M7WT35</accession>
<proteinExistence type="predicted"/>
<keyword evidence="1" id="KW-1133">Transmembrane helix</keyword>
<sequence>MWIGYAILSAIFASAVAILGKIGLKNIDSTLATTIRSVVMAVFLIGTTLALQKFALIKTVGNQALTFIVFSGIAGALSWLFYFLALKNGPASGVAALDRLSVVFVVVLAAMFLGEGLTLKSIAGLVLLVLGALLIVFK</sequence>
<dbReference type="PANTHER" id="PTHR22911">
    <property type="entry name" value="ACYL-MALONYL CONDENSING ENZYME-RELATED"/>
    <property type="match status" value="1"/>
</dbReference>
<dbReference type="PANTHER" id="PTHR22911:SF137">
    <property type="entry name" value="SOLUTE CARRIER FAMILY 35 MEMBER G2-RELATED"/>
    <property type="match status" value="1"/>
</dbReference>
<dbReference type="Gene3D" id="1.10.3730.20">
    <property type="match status" value="1"/>
</dbReference>
<feature type="transmembrane region" description="Helical" evidence="1">
    <location>
        <begin position="31"/>
        <end position="52"/>
    </location>
</feature>
<gene>
    <name evidence="3" type="ORF">CO185_00300</name>
</gene>
<dbReference type="EMBL" id="PFXF01000005">
    <property type="protein sequence ID" value="PJA33171.1"/>
    <property type="molecule type" value="Genomic_DNA"/>
</dbReference>
<keyword evidence="1" id="KW-0472">Membrane</keyword>
<feature type="domain" description="EamA" evidence="2">
    <location>
        <begin position="2"/>
        <end position="136"/>
    </location>
</feature>
<feature type="transmembrane region" description="Helical" evidence="1">
    <location>
        <begin position="64"/>
        <end position="84"/>
    </location>
</feature>
<keyword evidence="1" id="KW-0812">Transmembrane</keyword>
<comment type="caution">
    <text evidence="3">The sequence shown here is derived from an EMBL/GenBank/DDBJ whole genome shotgun (WGS) entry which is preliminary data.</text>
</comment>
<dbReference type="InterPro" id="IPR037185">
    <property type="entry name" value="EmrE-like"/>
</dbReference>
<dbReference type="Pfam" id="PF00892">
    <property type="entry name" value="EamA"/>
    <property type="match status" value="1"/>
</dbReference>
<feature type="transmembrane region" description="Helical" evidence="1">
    <location>
        <begin position="6"/>
        <end position="24"/>
    </location>
</feature>
<dbReference type="AlphaFoldDB" id="A0A2M7WT35"/>
<evidence type="ECO:0000259" key="2">
    <source>
        <dbReference type="Pfam" id="PF00892"/>
    </source>
</evidence>
<feature type="transmembrane region" description="Helical" evidence="1">
    <location>
        <begin position="96"/>
        <end position="113"/>
    </location>
</feature>
<dbReference type="InterPro" id="IPR000620">
    <property type="entry name" value="EamA_dom"/>
</dbReference>
<protein>
    <submittedName>
        <fullName evidence="3">EamA family transporter</fullName>
    </submittedName>
</protein>
<organism evidence="3 4">
    <name type="scientific">Candidatus Zambryskibacteria bacterium CG_4_9_14_3_um_filter_42_15</name>
    <dbReference type="NCBI Taxonomy" id="1975112"/>
    <lineage>
        <taxon>Bacteria</taxon>
        <taxon>Candidatus Zambryskiibacteriota</taxon>
    </lineage>
</organism>
<dbReference type="Proteomes" id="UP000230758">
    <property type="component" value="Unassembled WGS sequence"/>
</dbReference>